<dbReference type="PANTHER" id="PTHR33608:SF7">
    <property type="entry name" value="DUF58 DOMAIN-CONTAINING PROTEIN"/>
    <property type="match status" value="1"/>
</dbReference>
<sequence>MRKYLDPALLSRLQGLELKARLVVEGTISGMHKSPFKGFSVEFAEHKSYFQGDDIRYIDWKIFARTGKYFIKQFEEDTNLKSYILVDTSKSMAFGKGDNTKLSYAGFLAVCMSYLMLAQRDSVGLATFSNEVGKYIPPRNGMGHLHHMVGILENLVPSASTNICLALKHLASHIKRRGLIVLISDLIDDQDSVLRHLKYVRRMKHELIVLHLVHPDELSLPYRGTTRFRPDEYDGEIQANPDSIRTAYRARVSEYLDAYKTQCWQNDIGYHRIVMDKPVEESVLHILAQRRPR</sequence>
<evidence type="ECO:0000313" key="3">
    <source>
        <dbReference type="Proteomes" id="UP000266426"/>
    </source>
</evidence>
<feature type="domain" description="VWFA" evidence="1">
    <location>
        <begin position="79"/>
        <end position="246"/>
    </location>
</feature>
<comment type="caution">
    <text evidence="2">The sequence shown here is derived from an EMBL/GenBank/DDBJ whole genome shotgun (WGS) entry which is preliminary data.</text>
</comment>
<dbReference type="PANTHER" id="PTHR33608">
    <property type="entry name" value="BLL2464 PROTEIN"/>
    <property type="match status" value="1"/>
</dbReference>
<dbReference type="Gene3D" id="3.40.50.410">
    <property type="entry name" value="von Willebrand factor, type A domain"/>
    <property type="match status" value="1"/>
</dbReference>
<evidence type="ECO:0000313" key="2">
    <source>
        <dbReference type="EMBL" id="RJP61884.1"/>
    </source>
</evidence>
<dbReference type="EMBL" id="QZJZ01000007">
    <property type="protein sequence ID" value="RJP61884.1"/>
    <property type="molecule type" value="Genomic_DNA"/>
</dbReference>
<protein>
    <submittedName>
        <fullName evidence="2">DUF58 domain-containing protein</fullName>
    </submittedName>
</protein>
<proteinExistence type="predicted"/>
<reference evidence="2 3" key="1">
    <citation type="journal article" date="2017" name="ISME J.">
        <title>Energy and carbon metabolisms in a deep terrestrial subsurface fluid microbial community.</title>
        <authorList>
            <person name="Momper L."/>
            <person name="Jungbluth S.P."/>
            <person name="Lee M.D."/>
            <person name="Amend J.P."/>
        </authorList>
    </citation>
    <scope>NUCLEOTIDE SEQUENCE [LARGE SCALE GENOMIC DNA]</scope>
    <source>
        <strain evidence="2">SURF_26</strain>
    </source>
</reference>
<dbReference type="AlphaFoldDB" id="A0A3A4RGT7"/>
<accession>A0A3A4RGT7</accession>
<organism evidence="2 3">
    <name type="scientific">Candidatus Auribacter fodinae</name>
    <dbReference type="NCBI Taxonomy" id="2093366"/>
    <lineage>
        <taxon>Bacteria</taxon>
        <taxon>Pseudomonadati</taxon>
        <taxon>Candidatus Auribacterota</taxon>
        <taxon>Candidatus Auribacteria</taxon>
        <taxon>Candidatus Auribacterales</taxon>
        <taxon>Candidatus Auribacteraceae</taxon>
        <taxon>Candidatus Auribacter</taxon>
    </lineage>
</organism>
<dbReference type="InterPro" id="IPR036465">
    <property type="entry name" value="vWFA_dom_sf"/>
</dbReference>
<dbReference type="SUPFAM" id="SSF53300">
    <property type="entry name" value="vWA-like"/>
    <property type="match status" value="1"/>
</dbReference>
<name>A0A3A4RGT7_9BACT</name>
<dbReference type="InterPro" id="IPR002881">
    <property type="entry name" value="DUF58"/>
</dbReference>
<dbReference type="InterPro" id="IPR002035">
    <property type="entry name" value="VWF_A"/>
</dbReference>
<dbReference type="Pfam" id="PF01882">
    <property type="entry name" value="DUF58"/>
    <property type="match status" value="1"/>
</dbReference>
<evidence type="ECO:0000259" key="1">
    <source>
        <dbReference type="SMART" id="SM00327"/>
    </source>
</evidence>
<gene>
    <name evidence="2" type="ORF">C4541_00870</name>
</gene>
<dbReference type="Proteomes" id="UP000266426">
    <property type="component" value="Unassembled WGS sequence"/>
</dbReference>
<dbReference type="SMART" id="SM00327">
    <property type="entry name" value="VWA"/>
    <property type="match status" value="1"/>
</dbReference>